<dbReference type="CDD" id="cd00303">
    <property type="entry name" value="retropepsin_like"/>
    <property type="match status" value="1"/>
</dbReference>
<protein>
    <submittedName>
        <fullName evidence="2">Uncharacterized protein LOC106780561</fullName>
    </submittedName>
</protein>
<organism evidence="1 2">
    <name type="scientific">Vigna radiata var. radiata</name>
    <name type="common">Mung bean</name>
    <name type="synonym">Phaseolus aureus</name>
    <dbReference type="NCBI Taxonomy" id="3916"/>
    <lineage>
        <taxon>Eukaryota</taxon>
        <taxon>Viridiplantae</taxon>
        <taxon>Streptophyta</taxon>
        <taxon>Embryophyta</taxon>
        <taxon>Tracheophyta</taxon>
        <taxon>Spermatophyta</taxon>
        <taxon>Magnoliopsida</taxon>
        <taxon>eudicotyledons</taxon>
        <taxon>Gunneridae</taxon>
        <taxon>Pentapetalae</taxon>
        <taxon>rosids</taxon>
        <taxon>fabids</taxon>
        <taxon>Fabales</taxon>
        <taxon>Fabaceae</taxon>
        <taxon>Papilionoideae</taxon>
        <taxon>50 kb inversion clade</taxon>
        <taxon>NPAAA clade</taxon>
        <taxon>indigoferoid/millettioid clade</taxon>
        <taxon>Phaseoleae</taxon>
        <taxon>Vigna</taxon>
    </lineage>
</organism>
<dbReference type="Proteomes" id="UP000087766">
    <property type="component" value="Unplaced"/>
</dbReference>
<keyword evidence="1" id="KW-1185">Reference proteome</keyword>
<sequence length="235" mass="26546">MQSRCFNEILKKLRIKIHVTEALQQIFEYAKFLKKLLKRRKYVEENTTEMQGDCSVILQKALPPDVEDPRSFNIPCTIESHKIGKALIDLRSNINLMPLTVVEKIGGLKVKPARMSLLMVDGSPKRPYGVVEDVTVQTNNLRFLVDFVVLEIEENLEIPIILGRSFVKMAKVIINVNNGTIALKDQEEEVIFNVFNAEQQAQVKNAEIDLSNSDFVTKELFLNCGVLMGSGALVL</sequence>
<dbReference type="GeneID" id="106780561"/>
<dbReference type="InterPro" id="IPR021109">
    <property type="entry name" value="Peptidase_aspartic_dom_sf"/>
</dbReference>
<dbReference type="PANTHER" id="PTHR33067">
    <property type="entry name" value="RNA-DIRECTED DNA POLYMERASE-RELATED"/>
    <property type="match status" value="1"/>
</dbReference>
<gene>
    <name evidence="2" type="primary">LOC106780561</name>
</gene>
<feature type="non-terminal residue" evidence="2">
    <location>
        <position position="235"/>
    </location>
</feature>
<name>A0A1S3W193_VIGRR</name>
<dbReference type="PANTHER" id="PTHR33067:SF35">
    <property type="entry name" value="ASPARTIC PEPTIDASE DDI1-TYPE DOMAIN-CONTAINING PROTEIN"/>
    <property type="match status" value="1"/>
</dbReference>
<dbReference type="RefSeq" id="XP_014524350.1">
    <property type="nucleotide sequence ID" value="XM_014668864.1"/>
</dbReference>
<dbReference type="Gene3D" id="2.40.70.10">
    <property type="entry name" value="Acid Proteases"/>
    <property type="match status" value="1"/>
</dbReference>
<dbReference type="KEGG" id="vra:106780561"/>
<reference evidence="2" key="1">
    <citation type="submission" date="2025-08" db="UniProtKB">
        <authorList>
            <consortium name="RefSeq"/>
        </authorList>
    </citation>
    <scope>IDENTIFICATION</scope>
    <source>
        <tissue evidence="2">Leaf</tissue>
    </source>
</reference>
<dbReference type="AlphaFoldDB" id="A0A1S3W193"/>
<proteinExistence type="predicted"/>
<accession>A0A1S3W193</accession>
<evidence type="ECO:0000313" key="1">
    <source>
        <dbReference type="Proteomes" id="UP000087766"/>
    </source>
</evidence>
<evidence type="ECO:0000313" key="2">
    <source>
        <dbReference type="RefSeq" id="XP_014524350.1"/>
    </source>
</evidence>